<comment type="subcellular location">
    <subcellularLocation>
        <location evidence="12">Cell membrane</location>
        <topology evidence="12">Multi-pass membrane protein</topology>
    </subcellularLocation>
    <subcellularLocation>
        <location evidence="1">Membrane</location>
        <topology evidence="1">Multi-pass membrane protein</topology>
    </subcellularLocation>
</comment>
<dbReference type="Gene3D" id="1.20.1550.10">
    <property type="entry name" value="DsbB-like"/>
    <property type="match status" value="1"/>
</dbReference>
<accession>A0ABV6K7X7</accession>
<keyword evidence="3 12" id="KW-0813">Transport</keyword>
<evidence type="ECO:0000256" key="12">
    <source>
        <dbReference type="HAMAP-Rule" id="MF_00287"/>
    </source>
</evidence>
<keyword evidence="7 12" id="KW-0560">Oxidoreductase</keyword>
<comment type="similarity">
    <text evidence="2 12">Belongs to the DsbB family. BdbC subfamily.</text>
</comment>
<gene>
    <name evidence="12" type="primary">bdbC</name>
    <name evidence="14" type="ORF">ACFFHM_02325</name>
</gene>
<keyword evidence="4 12" id="KW-0812">Transmembrane</keyword>
<feature type="transmembrane region" description="Helical" evidence="13">
    <location>
        <begin position="39"/>
        <end position="57"/>
    </location>
</feature>
<keyword evidence="8 12" id="KW-0472">Membrane</keyword>
<proteinExistence type="inferred from homology"/>
<evidence type="ECO:0000256" key="8">
    <source>
        <dbReference type="ARBA" id="ARBA00023136"/>
    </source>
</evidence>
<comment type="function">
    <text evidence="12">Required for disulfide bond formation in some proteins.</text>
</comment>
<dbReference type="SUPFAM" id="SSF158442">
    <property type="entry name" value="DsbB-like"/>
    <property type="match status" value="1"/>
</dbReference>
<keyword evidence="5 12" id="KW-0249">Electron transport</keyword>
<dbReference type="InterPro" id="IPR023380">
    <property type="entry name" value="DsbB-like_sf"/>
</dbReference>
<evidence type="ECO:0000313" key="15">
    <source>
        <dbReference type="Proteomes" id="UP001589838"/>
    </source>
</evidence>
<keyword evidence="11 12" id="KW-0676">Redox-active center</keyword>
<evidence type="ECO:0000256" key="7">
    <source>
        <dbReference type="ARBA" id="ARBA00023002"/>
    </source>
</evidence>
<dbReference type="Proteomes" id="UP001589838">
    <property type="component" value="Unassembled WGS sequence"/>
</dbReference>
<dbReference type="PANTHER" id="PTHR43469">
    <property type="entry name" value="DISULFIDE FORMATION PROTEIN-RELATED"/>
    <property type="match status" value="1"/>
</dbReference>
<dbReference type="RefSeq" id="WP_335959439.1">
    <property type="nucleotide sequence ID" value="NZ_JAXBLX010000005.1"/>
</dbReference>
<evidence type="ECO:0000313" key="14">
    <source>
        <dbReference type="EMBL" id="MFC0469404.1"/>
    </source>
</evidence>
<evidence type="ECO:0000256" key="6">
    <source>
        <dbReference type="ARBA" id="ARBA00022989"/>
    </source>
</evidence>
<name>A0ABV6K7X7_9BACI</name>
<dbReference type="NCBIfam" id="NF002849">
    <property type="entry name" value="PRK03113.1"/>
    <property type="match status" value="1"/>
</dbReference>
<sequence>MNKRIENITIFAWLTSLIATLGSLYFSQIRLYEPCTLCWYQRIVMYPLVVILVIGMIKKDANVALYSAVFSFIGICLSIYHYAIQKLAFFSQAVPACGRIPCTGQYINWFGFVTIPFLALTAFVIIFISSLVILKLARGK</sequence>
<feature type="disulfide bond" description="Redox-active" evidence="12">
    <location>
        <begin position="35"/>
        <end position="38"/>
    </location>
</feature>
<evidence type="ECO:0000256" key="1">
    <source>
        <dbReference type="ARBA" id="ARBA00004141"/>
    </source>
</evidence>
<dbReference type="EMBL" id="JBHLUX010000005">
    <property type="protein sequence ID" value="MFC0469404.1"/>
    <property type="molecule type" value="Genomic_DNA"/>
</dbReference>
<feature type="transmembrane region" description="Helical" evidence="13">
    <location>
        <begin position="7"/>
        <end position="27"/>
    </location>
</feature>
<keyword evidence="9 12" id="KW-1015">Disulfide bond</keyword>
<evidence type="ECO:0000256" key="10">
    <source>
        <dbReference type="ARBA" id="ARBA00023186"/>
    </source>
</evidence>
<evidence type="ECO:0000256" key="11">
    <source>
        <dbReference type="ARBA" id="ARBA00023284"/>
    </source>
</evidence>
<protein>
    <recommendedName>
        <fullName evidence="12">Probable disulfide formation protein</fullName>
    </recommendedName>
    <alternativeName>
        <fullName evidence="12">Disulfide oxidoreductase</fullName>
    </alternativeName>
    <alternativeName>
        <fullName evidence="12">Thiol-disulfide oxidoreductase</fullName>
    </alternativeName>
</protein>
<evidence type="ECO:0000256" key="13">
    <source>
        <dbReference type="SAM" id="Phobius"/>
    </source>
</evidence>
<keyword evidence="15" id="KW-1185">Reference proteome</keyword>
<keyword evidence="12" id="KW-1003">Cell membrane</keyword>
<dbReference type="InterPro" id="IPR003752">
    <property type="entry name" value="DiS_bond_form_DsbB/BdbC"/>
</dbReference>
<evidence type="ECO:0000256" key="9">
    <source>
        <dbReference type="ARBA" id="ARBA00023157"/>
    </source>
</evidence>
<evidence type="ECO:0000256" key="2">
    <source>
        <dbReference type="ARBA" id="ARBA00007602"/>
    </source>
</evidence>
<reference evidence="14 15" key="1">
    <citation type="submission" date="2024-09" db="EMBL/GenBank/DDBJ databases">
        <authorList>
            <person name="Sun Q."/>
            <person name="Mori K."/>
        </authorList>
    </citation>
    <scope>NUCLEOTIDE SEQUENCE [LARGE SCALE GENOMIC DNA]</scope>
    <source>
        <strain evidence="14 15">NCAIM B.02610</strain>
    </source>
</reference>
<evidence type="ECO:0000256" key="3">
    <source>
        <dbReference type="ARBA" id="ARBA00022448"/>
    </source>
</evidence>
<comment type="caution">
    <text evidence="12">Lacks conserved residue(s) required for the propagation of feature annotation.</text>
</comment>
<feature type="transmembrane region" description="Helical" evidence="13">
    <location>
        <begin position="64"/>
        <end position="83"/>
    </location>
</feature>
<dbReference type="InterPro" id="IPR012187">
    <property type="entry name" value="Disulphide_bond_form_BdbC"/>
</dbReference>
<dbReference type="Pfam" id="PF02600">
    <property type="entry name" value="DsbB"/>
    <property type="match status" value="1"/>
</dbReference>
<dbReference type="PANTHER" id="PTHR43469:SF1">
    <property type="entry name" value="SPBETA PROPHAGE-DERIVED DISULFIDE BOND FORMATION PROTEIN B"/>
    <property type="match status" value="1"/>
</dbReference>
<dbReference type="HAMAP" id="MF_00287">
    <property type="entry name" value="BdbC"/>
    <property type="match status" value="1"/>
</dbReference>
<feature type="transmembrane region" description="Helical" evidence="13">
    <location>
        <begin position="109"/>
        <end position="134"/>
    </location>
</feature>
<comment type="caution">
    <text evidence="14">The sequence shown here is derived from an EMBL/GenBank/DDBJ whole genome shotgun (WGS) entry which is preliminary data.</text>
</comment>
<evidence type="ECO:0000256" key="5">
    <source>
        <dbReference type="ARBA" id="ARBA00022982"/>
    </source>
</evidence>
<evidence type="ECO:0000256" key="4">
    <source>
        <dbReference type="ARBA" id="ARBA00022692"/>
    </source>
</evidence>
<dbReference type="PIRSF" id="PIRSF036659">
    <property type="entry name" value="BdbC"/>
    <property type="match status" value="1"/>
</dbReference>
<organism evidence="14 15">
    <name type="scientific">Halalkalibacter kiskunsagensis</name>
    <dbReference type="NCBI Taxonomy" id="1548599"/>
    <lineage>
        <taxon>Bacteria</taxon>
        <taxon>Bacillati</taxon>
        <taxon>Bacillota</taxon>
        <taxon>Bacilli</taxon>
        <taxon>Bacillales</taxon>
        <taxon>Bacillaceae</taxon>
        <taxon>Halalkalibacter</taxon>
    </lineage>
</organism>
<keyword evidence="10 12" id="KW-0143">Chaperone</keyword>
<keyword evidence="6 12" id="KW-1133">Transmembrane helix</keyword>